<dbReference type="KEGG" id="cfus:CYFUS_002637"/>
<evidence type="ECO:0000313" key="2">
    <source>
        <dbReference type="Proteomes" id="UP000217257"/>
    </source>
</evidence>
<accession>A0A250J244</accession>
<reference evidence="1 2" key="1">
    <citation type="submission" date="2017-06" db="EMBL/GenBank/DDBJ databases">
        <title>Sequencing and comparative analysis of myxobacterial genomes.</title>
        <authorList>
            <person name="Rupp O."/>
            <person name="Goesmann A."/>
            <person name="Sogaard-Andersen L."/>
        </authorList>
    </citation>
    <scope>NUCLEOTIDE SEQUENCE [LARGE SCALE GENOMIC DNA]</scope>
    <source>
        <strain evidence="1 2">DSM 52655</strain>
    </source>
</reference>
<dbReference type="AlphaFoldDB" id="A0A250J244"/>
<protein>
    <recommendedName>
        <fullName evidence="3">Hint domain-containing protein</fullName>
    </recommendedName>
</protein>
<dbReference type="InterPro" id="IPR036844">
    <property type="entry name" value="Hint_dom_sf"/>
</dbReference>
<dbReference type="Proteomes" id="UP000217257">
    <property type="component" value="Chromosome"/>
</dbReference>
<dbReference type="EMBL" id="CP022098">
    <property type="protein sequence ID" value="ATB37216.1"/>
    <property type="molecule type" value="Genomic_DNA"/>
</dbReference>
<gene>
    <name evidence="1" type="ORF">CYFUS_002637</name>
</gene>
<name>A0A250J244_9BACT</name>
<dbReference type="Gene3D" id="2.170.16.10">
    <property type="entry name" value="Hedgehog/Intein (Hint) domain"/>
    <property type="match status" value="1"/>
</dbReference>
<proteinExistence type="predicted"/>
<dbReference type="RefSeq" id="WP_095985563.1">
    <property type="nucleotide sequence ID" value="NZ_CP022098.1"/>
</dbReference>
<dbReference type="SUPFAM" id="SSF51294">
    <property type="entry name" value="Hedgehog/intein (Hint) domain"/>
    <property type="match status" value="1"/>
</dbReference>
<evidence type="ECO:0008006" key="3">
    <source>
        <dbReference type="Google" id="ProtNLM"/>
    </source>
</evidence>
<evidence type="ECO:0000313" key="1">
    <source>
        <dbReference type="EMBL" id="ATB37216.1"/>
    </source>
</evidence>
<organism evidence="1 2">
    <name type="scientific">Cystobacter fuscus</name>
    <dbReference type="NCBI Taxonomy" id="43"/>
    <lineage>
        <taxon>Bacteria</taxon>
        <taxon>Pseudomonadati</taxon>
        <taxon>Myxococcota</taxon>
        <taxon>Myxococcia</taxon>
        <taxon>Myxococcales</taxon>
        <taxon>Cystobacterineae</taxon>
        <taxon>Archangiaceae</taxon>
        <taxon>Cystobacter</taxon>
    </lineage>
</organism>
<sequence>MPSNIKLLSRLAVEDPIKEMLLALPDFSVGDQVHDIYVNRLKGATPGRHSKHYGMGDRFIDIFFPRWSAVRFAPDVSRLTGLDDGFWSDFAVAVLCQSMDALTHQLHPQLKHDDINNAVNAHNQLLKNSSSGFYSYVFSQVFTDFSVPLSKVNKNTARAQYIQALKDGVNIHALWYSEGQWKNPDWEMFHHYIKLLALGSSPQEIDDLIGQLKSLGLPVPGNVSQSAWRSYTFYMQNHPQLDHGDIDSAAKNGILKSEYQPSPTGWGSSMEEENSFEFTANGMPGNGFRSSPSGGSCFGKGTLVLMEDLSLKPIEQVRSGDKVASPQGPREVAFVSTPLRKGRMSYSVNGQAFSFTETHPFLSGVRAELGTRLLAVDPQGLNHWVPTLAQGGVGALEVGTKLVGVKRDEPSRTETVEVKTIAKHEATGDSDELLYDLILTPDSTGEFPYVVGTGEGLFVVASELPIMSRAPHATVAVLEMLKEVTPALRKHFHGTSRAEYMAFLERFRRVITTGLLHEALSGGSFHDATGGTLLGGSLESHVAGAMRTFVTPEGRYDWVVGSFYEMFASAMAEELERAAQHPHRQFPATPGNRMAVTVHDLRFHPTQALSHVGTLRLVVKPMVEGRALETHTVDDRGGRANTPFVRHFDRRVLLENRWEEGKTPGKLLFELYPAFKDRPLYSAEAHLPNPLNPSYRRLRARVHAVDGVAAGELFVDVRMLSDESVMQEHELSARMDEGTRLRFAFALGRRMGEILTGWLSQAGR</sequence>